<proteinExistence type="predicted"/>
<dbReference type="Proteomes" id="UP000822688">
    <property type="component" value="Chromosome 4"/>
</dbReference>
<organism evidence="3 4">
    <name type="scientific">Ceratodon purpureus</name>
    <name type="common">Fire moss</name>
    <name type="synonym">Dicranum purpureum</name>
    <dbReference type="NCBI Taxonomy" id="3225"/>
    <lineage>
        <taxon>Eukaryota</taxon>
        <taxon>Viridiplantae</taxon>
        <taxon>Streptophyta</taxon>
        <taxon>Embryophyta</taxon>
        <taxon>Bryophyta</taxon>
        <taxon>Bryophytina</taxon>
        <taxon>Bryopsida</taxon>
        <taxon>Dicranidae</taxon>
        <taxon>Pseudoditrichales</taxon>
        <taxon>Ditrichaceae</taxon>
        <taxon>Ceratodon</taxon>
    </lineage>
</organism>
<name>A0A8T0I3V6_CERPU</name>
<keyword evidence="4" id="KW-1185">Reference proteome</keyword>
<dbReference type="EMBL" id="CM026424">
    <property type="protein sequence ID" value="KAG0578190.1"/>
    <property type="molecule type" value="Genomic_DNA"/>
</dbReference>
<evidence type="ECO:0000256" key="1">
    <source>
        <dbReference type="SAM" id="Phobius"/>
    </source>
</evidence>
<comment type="caution">
    <text evidence="3">The sequence shown here is derived from an EMBL/GenBank/DDBJ whole genome shotgun (WGS) entry which is preliminary data.</text>
</comment>
<feature type="chain" id="PRO_5035766391" evidence="2">
    <location>
        <begin position="23"/>
        <end position="184"/>
    </location>
</feature>
<gene>
    <name evidence="3" type="ORF">KC19_4G004400</name>
</gene>
<feature type="transmembrane region" description="Helical" evidence="1">
    <location>
        <begin position="99"/>
        <end position="126"/>
    </location>
</feature>
<accession>A0A8T0I3V6</accession>
<keyword evidence="1" id="KW-1133">Transmembrane helix</keyword>
<keyword evidence="2" id="KW-0732">Signal</keyword>
<keyword evidence="1" id="KW-0472">Membrane</keyword>
<feature type="signal peptide" evidence="2">
    <location>
        <begin position="1"/>
        <end position="22"/>
    </location>
</feature>
<protein>
    <submittedName>
        <fullName evidence="3">Uncharacterized protein</fullName>
    </submittedName>
</protein>
<dbReference type="AlphaFoldDB" id="A0A8T0I3V6"/>
<reference evidence="3" key="1">
    <citation type="submission" date="2020-06" db="EMBL/GenBank/DDBJ databases">
        <title>WGS assembly of Ceratodon purpureus strain R40.</title>
        <authorList>
            <person name="Carey S.B."/>
            <person name="Jenkins J."/>
            <person name="Shu S."/>
            <person name="Lovell J.T."/>
            <person name="Sreedasyam A."/>
            <person name="Maumus F."/>
            <person name="Tiley G.P."/>
            <person name="Fernandez-Pozo N."/>
            <person name="Barry K."/>
            <person name="Chen C."/>
            <person name="Wang M."/>
            <person name="Lipzen A."/>
            <person name="Daum C."/>
            <person name="Saski C.A."/>
            <person name="Payton A.C."/>
            <person name="Mcbreen J.C."/>
            <person name="Conrad R.E."/>
            <person name="Kollar L.M."/>
            <person name="Olsson S."/>
            <person name="Huttunen S."/>
            <person name="Landis J.B."/>
            <person name="Wickett N.J."/>
            <person name="Johnson M.G."/>
            <person name="Rensing S.A."/>
            <person name="Grimwood J."/>
            <person name="Schmutz J."/>
            <person name="Mcdaniel S.F."/>
        </authorList>
    </citation>
    <scope>NUCLEOTIDE SEQUENCE</scope>
    <source>
        <strain evidence="3">R40</strain>
    </source>
</reference>
<evidence type="ECO:0000313" key="4">
    <source>
        <dbReference type="Proteomes" id="UP000822688"/>
    </source>
</evidence>
<keyword evidence="1" id="KW-0812">Transmembrane</keyword>
<sequence length="184" mass="20537">MFSLSLSLFPHSFRLWLSLTLGYVPFPSLRLPLSPLCLLTSPLLFFCPSSLRKVPHLCNPTPLLFLHFSLLPSGSLLFFCPCPCPPPPSHAFMYPSSPLLSSPLLCGFMFASFSCVFTLFPHSFLFNPFFKTKLARASFPPSCPSPTALYSFMRLLPHPFLDSNLVPRMLSLTWSSEATGLLLD</sequence>
<evidence type="ECO:0000256" key="2">
    <source>
        <dbReference type="SAM" id="SignalP"/>
    </source>
</evidence>
<evidence type="ECO:0000313" key="3">
    <source>
        <dbReference type="EMBL" id="KAG0578190.1"/>
    </source>
</evidence>